<dbReference type="Proteomes" id="UP000799750">
    <property type="component" value="Unassembled WGS sequence"/>
</dbReference>
<name>A0A6A6R4S1_9PEZI</name>
<evidence type="ECO:0000313" key="1">
    <source>
        <dbReference type="EMBL" id="KAF2499372.1"/>
    </source>
</evidence>
<evidence type="ECO:0000313" key="2">
    <source>
        <dbReference type="Proteomes" id="UP000799750"/>
    </source>
</evidence>
<reference evidence="1" key="1">
    <citation type="journal article" date="2020" name="Stud. Mycol.">
        <title>101 Dothideomycetes genomes: a test case for predicting lifestyles and emergence of pathogens.</title>
        <authorList>
            <person name="Haridas S."/>
            <person name="Albert R."/>
            <person name="Binder M."/>
            <person name="Bloem J."/>
            <person name="Labutti K."/>
            <person name="Salamov A."/>
            <person name="Andreopoulos B."/>
            <person name="Baker S."/>
            <person name="Barry K."/>
            <person name="Bills G."/>
            <person name="Bluhm B."/>
            <person name="Cannon C."/>
            <person name="Castanera R."/>
            <person name="Culley D."/>
            <person name="Daum C."/>
            <person name="Ezra D."/>
            <person name="Gonzalez J."/>
            <person name="Henrissat B."/>
            <person name="Kuo A."/>
            <person name="Liang C."/>
            <person name="Lipzen A."/>
            <person name="Lutzoni F."/>
            <person name="Magnuson J."/>
            <person name="Mondo S."/>
            <person name="Nolan M."/>
            <person name="Ohm R."/>
            <person name="Pangilinan J."/>
            <person name="Park H.-J."/>
            <person name="Ramirez L."/>
            <person name="Alfaro M."/>
            <person name="Sun H."/>
            <person name="Tritt A."/>
            <person name="Yoshinaga Y."/>
            <person name="Zwiers L.-H."/>
            <person name="Turgeon B."/>
            <person name="Goodwin S."/>
            <person name="Spatafora J."/>
            <person name="Crous P."/>
            <person name="Grigoriev I."/>
        </authorList>
    </citation>
    <scope>NUCLEOTIDE SEQUENCE</scope>
    <source>
        <strain evidence="1">CBS 269.34</strain>
    </source>
</reference>
<dbReference type="AlphaFoldDB" id="A0A6A6R4S1"/>
<accession>A0A6A6R4S1</accession>
<dbReference type="EMBL" id="MU004184">
    <property type="protein sequence ID" value="KAF2499372.1"/>
    <property type="molecule type" value="Genomic_DNA"/>
</dbReference>
<keyword evidence="2" id="KW-1185">Reference proteome</keyword>
<proteinExistence type="predicted"/>
<protein>
    <submittedName>
        <fullName evidence="1">Uncharacterized protein</fullName>
    </submittedName>
</protein>
<gene>
    <name evidence="1" type="ORF">BU16DRAFT_535738</name>
</gene>
<organism evidence="1 2">
    <name type="scientific">Lophium mytilinum</name>
    <dbReference type="NCBI Taxonomy" id="390894"/>
    <lineage>
        <taxon>Eukaryota</taxon>
        <taxon>Fungi</taxon>
        <taxon>Dikarya</taxon>
        <taxon>Ascomycota</taxon>
        <taxon>Pezizomycotina</taxon>
        <taxon>Dothideomycetes</taxon>
        <taxon>Pleosporomycetidae</taxon>
        <taxon>Mytilinidiales</taxon>
        <taxon>Mytilinidiaceae</taxon>
        <taxon>Lophium</taxon>
    </lineage>
</organism>
<sequence length="165" mass="19425">MPFPWTQVILEELMGLISLYTKKSDALRSNALATHDPRELALLEKETFVCDQRVSEIKVLKKEYEACIFYEEARWSEIFKCSDQVKEKEIEKKKPSSTVGFSELMGIRKEGKEISKEEKHRLRTDVYKLRERMLVEFRKLDPVVASRKEIEAKVEMMRGEPVLRP</sequence>